<evidence type="ECO:0000256" key="5">
    <source>
        <dbReference type="ARBA" id="ARBA00023136"/>
    </source>
</evidence>
<evidence type="ECO:0000256" key="6">
    <source>
        <dbReference type="SAM" id="Phobius"/>
    </source>
</evidence>
<feature type="transmembrane region" description="Helical" evidence="6">
    <location>
        <begin position="250"/>
        <end position="271"/>
    </location>
</feature>
<dbReference type="KEGG" id="cyc:PCC7424_1947"/>
<evidence type="ECO:0000256" key="1">
    <source>
        <dbReference type="ARBA" id="ARBA00004651"/>
    </source>
</evidence>
<dbReference type="RefSeq" id="WP_012599321.1">
    <property type="nucleotide sequence ID" value="NC_011729.1"/>
</dbReference>
<feature type="transmembrane region" description="Helical" evidence="6">
    <location>
        <begin position="185"/>
        <end position="206"/>
    </location>
</feature>
<dbReference type="GO" id="GO:0005886">
    <property type="term" value="C:plasma membrane"/>
    <property type="evidence" value="ECO:0007669"/>
    <property type="project" value="UniProtKB-SubCell"/>
</dbReference>
<evidence type="ECO:0000256" key="2">
    <source>
        <dbReference type="ARBA" id="ARBA00022475"/>
    </source>
</evidence>
<evidence type="ECO:0000256" key="3">
    <source>
        <dbReference type="ARBA" id="ARBA00022692"/>
    </source>
</evidence>
<accession>B7KDS6</accession>
<dbReference type="NCBIfam" id="TIGR00765">
    <property type="entry name" value="yihY_not_rbn"/>
    <property type="match status" value="1"/>
</dbReference>
<dbReference type="Proteomes" id="UP000002384">
    <property type="component" value="Chromosome"/>
</dbReference>
<comment type="subcellular location">
    <subcellularLocation>
        <location evidence="1">Cell membrane</location>
        <topology evidence="1">Multi-pass membrane protein</topology>
    </subcellularLocation>
</comment>
<feature type="transmembrane region" description="Helical" evidence="6">
    <location>
        <begin position="218"/>
        <end position="238"/>
    </location>
</feature>
<feature type="transmembrane region" description="Helical" evidence="6">
    <location>
        <begin position="142"/>
        <end position="165"/>
    </location>
</feature>
<keyword evidence="2" id="KW-1003">Cell membrane</keyword>
<keyword evidence="4 6" id="KW-1133">Transmembrane helix</keyword>
<gene>
    <name evidence="7" type="ordered locus">PCC7424_1947</name>
</gene>
<dbReference type="AlphaFoldDB" id="B7KDS6"/>
<evidence type="ECO:0000256" key="4">
    <source>
        <dbReference type="ARBA" id="ARBA00022989"/>
    </source>
</evidence>
<dbReference type="EMBL" id="CP001291">
    <property type="protein sequence ID" value="ACK70378.1"/>
    <property type="molecule type" value="Genomic_DNA"/>
</dbReference>
<feature type="transmembrane region" description="Helical" evidence="6">
    <location>
        <begin position="94"/>
        <end position="115"/>
    </location>
</feature>
<name>B7KDS6_GLOC7</name>
<keyword evidence="8" id="KW-1185">Reference proteome</keyword>
<evidence type="ECO:0000313" key="8">
    <source>
        <dbReference type="Proteomes" id="UP000002384"/>
    </source>
</evidence>
<evidence type="ECO:0000313" key="7">
    <source>
        <dbReference type="EMBL" id="ACK70378.1"/>
    </source>
</evidence>
<keyword evidence="3 6" id="KW-0812">Transmembrane</keyword>
<dbReference type="OrthoDB" id="9797028at2"/>
<organism evidence="7 8">
    <name type="scientific">Gloeothece citriformis (strain PCC 7424)</name>
    <name type="common">Cyanothece sp. (strain PCC 7424)</name>
    <dbReference type="NCBI Taxonomy" id="65393"/>
    <lineage>
        <taxon>Bacteria</taxon>
        <taxon>Bacillati</taxon>
        <taxon>Cyanobacteriota</taxon>
        <taxon>Cyanophyceae</taxon>
        <taxon>Oscillatoriophycideae</taxon>
        <taxon>Chroococcales</taxon>
        <taxon>Aphanothecaceae</taxon>
        <taxon>Gloeothece</taxon>
        <taxon>Gloeothece citriformis</taxon>
    </lineage>
</organism>
<protein>
    <submittedName>
        <fullName evidence="7">Ribonuclease BN</fullName>
    </submittedName>
</protein>
<dbReference type="eggNOG" id="COG1295">
    <property type="taxonomic scope" value="Bacteria"/>
</dbReference>
<reference evidence="8" key="1">
    <citation type="journal article" date="2011" name="MBio">
        <title>Novel metabolic attributes of the genus Cyanothece, comprising a group of unicellular nitrogen-fixing Cyanobacteria.</title>
        <authorList>
            <person name="Bandyopadhyay A."/>
            <person name="Elvitigala T."/>
            <person name="Welsh E."/>
            <person name="Stockel J."/>
            <person name="Liberton M."/>
            <person name="Min H."/>
            <person name="Sherman L.A."/>
            <person name="Pakrasi H.B."/>
        </authorList>
    </citation>
    <scope>NUCLEOTIDE SEQUENCE [LARGE SCALE GENOMIC DNA]</scope>
    <source>
        <strain evidence="8">PCC 7424</strain>
    </source>
</reference>
<dbReference type="PANTHER" id="PTHR30213:SF1">
    <property type="entry name" value="INNER MEMBRANE PROTEIN YHJD"/>
    <property type="match status" value="1"/>
</dbReference>
<sequence length="299" mass="33433">MAYFRFRTVFRLLKETFGEWQKDRAAQLAAALAYYTVFSLTPLLVITIAIAGSIVGETAARQEIIGRLQFVLNNTGTDVIETILNNVSQPEIKGLASLISIIVLLIGASGVFAQLQDAFNQIWKVGDNQPQGGIKELVKKRLLSFVMVFFIGVLLLVSLILSAVLSALTNISYDFLPRLEDFWRIVNYLLSFTIIAFLFAVLYKYVPDVPVAWKDVRVGSILSTLLFIIGKEILGIYLGRSSFSSAYGAAGSLIVLLAWIYYSAQILLFGAEFTQVYAKRYGSKRQLLRENEELVMDNR</sequence>
<dbReference type="PANTHER" id="PTHR30213">
    <property type="entry name" value="INNER MEMBRANE PROTEIN YHJD"/>
    <property type="match status" value="1"/>
</dbReference>
<keyword evidence="5 6" id="KW-0472">Membrane</keyword>
<dbReference type="HOGENOM" id="CLU_045539_5_1_3"/>
<dbReference type="PIRSF" id="PIRSF035875">
    <property type="entry name" value="RNase_BN"/>
    <property type="match status" value="1"/>
</dbReference>
<dbReference type="Pfam" id="PF03631">
    <property type="entry name" value="Virul_fac_BrkB"/>
    <property type="match status" value="1"/>
</dbReference>
<dbReference type="STRING" id="65393.PCC7424_1947"/>
<proteinExistence type="predicted"/>
<feature type="transmembrane region" description="Helical" evidence="6">
    <location>
        <begin position="32"/>
        <end position="55"/>
    </location>
</feature>
<dbReference type="InterPro" id="IPR017039">
    <property type="entry name" value="Virul_fac_BrkB"/>
</dbReference>